<dbReference type="Gene3D" id="1.20.58.760">
    <property type="entry name" value="Peptidase M41"/>
    <property type="match status" value="1"/>
</dbReference>
<organism evidence="1 2">
    <name type="scientific">Cronobacter sakazakii</name>
    <name type="common">Enterobacter sakazakii</name>
    <dbReference type="NCBI Taxonomy" id="28141"/>
    <lineage>
        <taxon>Bacteria</taxon>
        <taxon>Pseudomonadati</taxon>
        <taxon>Pseudomonadota</taxon>
        <taxon>Gammaproteobacteria</taxon>
        <taxon>Enterobacterales</taxon>
        <taxon>Enterobacteriaceae</taxon>
        <taxon>Cronobacter</taxon>
    </lineage>
</organism>
<dbReference type="SUPFAM" id="SSF140990">
    <property type="entry name" value="FtsH protease domain-like"/>
    <property type="match status" value="1"/>
</dbReference>
<dbReference type="EMBL" id="JABTXY010000027">
    <property type="protein sequence ID" value="NYV44331.1"/>
    <property type="molecule type" value="Genomic_DNA"/>
</dbReference>
<evidence type="ECO:0000313" key="1">
    <source>
        <dbReference type="EMBL" id="NYV44331.1"/>
    </source>
</evidence>
<dbReference type="AlphaFoldDB" id="A0A853HEN0"/>
<dbReference type="RefSeq" id="WP_175126990.1">
    <property type="nucleotide sequence ID" value="NZ_JABTXY010000027.1"/>
</dbReference>
<evidence type="ECO:0008006" key="3">
    <source>
        <dbReference type="Google" id="ProtNLM"/>
    </source>
</evidence>
<dbReference type="GO" id="GO:0004222">
    <property type="term" value="F:metalloendopeptidase activity"/>
    <property type="evidence" value="ECO:0007669"/>
    <property type="project" value="InterPro"/>
</dbReference>
<gene>
    <name evidence="1" type="ORF">HRR37_18625</name>
</gene>
<dbReference type="GO" id="GO:0005524">
    <property type="term" value="F:ATP binding"/>
    <property type="evidence" value="ECO:0007669"/>
    <property type="project" value="InterPro"/>
</dbReference>
<evidence type="ECO:0000313" key="2">
    <source>
        <dbReference type="Proteomes" id="UP000548673"/>
    </source>
</evidence>
<dbReference type="Proteomes" id="UP000548673">
    <property type="component" value="Unassembled WGS sequence"/>
</dbReference>
<dbReference type="GO" id="GO:0006508">
    <property type="term" value="P:proteolysis"/>
    <property type="evidence" value="ECO:0007669"/>
    <property type="project" value="InterPro"/>
</dbReference>
<proteinExistence type="predicted"/>
<reference evidence="1 2" key="1">
    <citation type="submission" date="2020-05" db="EMBL/GenBank/DDBJ databases">
        <title>The draft genome of Cronobacter sakazakii strain 145005.</title>
        <authorList>
            <person name="Yang J."/>
            <person name="Liu L."/>
            <person name="Feng Y."/>
            <person name="Zong Z."/>
        </authorList>
    </citation>
    <scope>NUCLEOTIDE SEQUENCE [LARGE SCALE GENOMIC DNA]</scope>
    <source>
        <strain evidence="1 2">145005</strain>
    </source>
</reference>
<name>A0A853HEN0_CROSK</name>
<dbReference type="GO" id="GO:0004176">
    <property type="term" value="F:ATP-dependent peptidase activity"/>
    <property type="evidence" value="ECO:0007669"/>
    <property type="project" value="InterPro"/>
</dbReference>
<sequence>MSTQPTIIELGSYRWPRHLAIHEAGHAIAAWFFGIQEVEIALSGNNRVAKTYLSGDVDECGAVAVWHTNCPRNVDEVKPYTLSNDEVRLRLIDQVCREMVSSLAGIVAQSRYTGDDVSALMETSGKADMKNVRDLSEVYRVAGGEDADIQRISLSRAQALITLKWWDVIALAKILENRNHMPARTFQRIMGDIDKPVPKPLTLAELDELAGEE</sequence>
<comment type="caution">
    <text evidence="1">The sequence shown here is derived from an EMBL/GenBank/DDBJ whole genome shotgun (WGS) entry which is preliminary data.</text>
</comment>
<protein>
    <recommendedName>
        <fullName evidence="3">Peptidase M41 domain-containing protein</fullName>
    </recommendedName>
</protein>
<accession>A0A853HEN0</accession>
<dbReference type="InterPro" id="IPR037219">
    <property type="entry name" value="Peptidase_M41-like"/>
</dbReference>